<dbReference type="InterPro" id="IPR008266">
    <property type="entry name" value="Tyr_kinase_AS"/>
</dbReference>
<dbReference type="AlphaFoldDB" id="A0A975TW03"/>
<dbReference type="EMBL" id="JAIMBW010000001">
    <property type="protein sequence ID" value="MBY4891974.1"/>
    <property type="molecule type" value="Genomic_DNA"/>
</dbReference>
<evidence type="ECO:0000256" key="4">
    <source>
        <dbReference type="ARBA" id="ARBA00022777"/>
    </source>
</evidence>
<gene>
    <name evidence="8" type="ORF">KUL25_04255</name>
</gene>
<dbReference type="PROSITE" id="PS50011">
    <property type="entry name" value="PROTEIN_KINASE_DOM"/>
    <property type="match status" value="1"/>
</dbReference>
<evidence type="ECO:0000256" key="2">
    <source>
        <dbReference type="ARBA" id="ARBA00022679"/>
    </source>
</evidence>
<dbReference type="PANTHER" id="PTHR43671">
    <property type="entry name" value="SERINE/THREONINE-PROTEIN KINASE NEK"/>
    <property type="match status" value="1"/>
</dbReference>
<keyword evidence="2" id="KW-0808">Transferase</keyword>
<dbReference type="GO" id="GO:0004674">
    <property type="term" value="F:protein serine/threonine kinase activity"/>
    <property type="evidence" value="ECO:0007669"/>
    <property type="project" value="UniProtKB-KW"/>
</dbReference>
<protein>
    <recommendedName>
        <fullName evidence="1">non-specific serine/threonine protein kinase</fullName>
        <ecNumber evidence="1">2.7.11.1</ecNumber>
    </recommendedName>
</protein>
<dbReference type="CDD" id="cd14014">
    <property type="entry name" value="STKc_PknB_like"/>
    <property type="match status" value="1"/>
</dbReference>
<reference evidence="8 9" key="1">
    <citation type="submission" date="2021-07" db="EMBL/GenBank/DDBJ databases">
        <title>Karlodiniumbacter phycospheric gen. nov., sp. nov., a phycosphere bacterium isolated from karlodinium veneficum.</title>
        <authorList>
            <person name="Peng Y."/>
            <person name="Jiang L."/>
            <person name="Lee J."/>
        </authorList>
    </citation>
    <scope>NUCLEOTIDE SEQUENCE</scope>
    <source>
        <strain evidence="8 9">N5</strain>
    </source>
</reference>
<dbReference type="EMBL" id="CP078073">
    <property type="protein sequence ID" value="QXL88739.1"/>
    <property type="molecule type" value="Genomic_DNA"/>
</dbReference>
<dbReference type="PROSITE" id="PS00109">
    <property type="entry name" value="PROTEIN_KINASE_TYR"/>
    <property type="match status" value="1"/>
</dbReference>
<evidence type="ECO:0000259" key="7">
    <source>
        <dbReference type="PROSITE" id="PS50011"/>
    </source>
</evidence>
<name>A0A975TW03_9RHOB</name>
<dbReference type="SUPFAM" id="SSF56112">
    <property type="entry name" value="Protein kinase-like (PK-like)"/>
    <property type="match status" value="1"/>
</dbReference>
<dbReference type="InterPro" id="IPR000719">
    <property type="entry name" value="Prot_kinase_dom"/>
</dbReference>
<feature type="region of interest" description="Disordered" evidence="6">
    <location>
        <begin position="361"/>
        <end position="407"/>
    </location>
</feature>
<dbReference type="RefSeq" id="WP_257891805.1">
    <property type="nucleotide sequence ID" value="NZ_JAIMBW010000001.1"/>
</dbReference>
<evidence type="ECO:0000256" key="1">
    <source>
        <dbReference type="ARBA" id="ARBA00012513"/>
    </source>
</evidence>
<dbReference type="InterPro" id="IPR050660">
    <property type="entry name" value="NEK_Ser/Thr_kinase"/>
</dbReference>
<evidence type="ECO:0000256" key="5">
    <source>
        <dbReference type="ARBA" id="ARBA00022840"/>
    </source>
</evidence>
<accession>A0A975TW03</accession>
<evidence type="ECO:0000313" key="9">
    <source>
        <dbReference type="Proteomes" id="UP000693972"/>
    </source>
</evidence>
<organism evidence="8">
    <name type="scientific">Gymnodinialimonas phycosphaerae</name>
    <dbReference type="NCBI Taxonomy" id="2841589"/>
    <lineage>
        <taxon>Bacteria</taxon>
        <taxon>Pseudomonadati</taxon>
        <taxon>Pseudomonadota</taxon>
        <taxon>Alphaproteobacteria</taxon>
        <taxon>Rhodobacterales</taxon>
        <taxon>Paracoccaceae</taxon>
        <taxon>Gymnodinialimonas</taxon>
    </lineage>
</organism>
<dbReference type="Gene3D" id="3.30.200.20">
    <property type="entry name" value="Phosphorylase Kinase, domain 1"/>
    <property type="match status" value="1"/>
</dbReference>
<evidence type="ECO:0000256" key="6">
    <source>
        <dbReference type="SAM" id="MobiDB-lite"/>
    </source>
</evidence>
<keyword evidence="9" id="KW-1185">Reference proteome</keyword>
<dbReference type="Gene3D" id="1.10.510.10">
    <property type="entry name" value="Transferase(Phosphotransferase) domain 1"/>
    <property type="match status" value="1"/>
</dbReference>
<feature type="domain" description="Protein kinase" evidence="7">
    <location>
        <begin position="24"/>
        <end position="298"/>
    </location>
</feature>
<keyword evidence="8" id="KW-0723">Serine/threonine-protein kinase</keyword>
<evidence type="ECO:0000256" key="3">
    <source>
        <dbReference type="ARBA" id="ARBA00022741"/>
    </source>
</evidence>
<dbReference type="EC" id="2.7.11.1" evidence="1"/>
<keyword evidence="5" id="KW-0067">ATP-binding</keyword>
<evidence type="ECO:0000313" key="8">
    <source>
        <dbReference type="EMBL" id="QXL88739.1"/>
    </source>
</evidence>
<proteinExistence type="predicted"/>
<dbReference type="GO" id="GO:0005524">
    <property type="term" value="F:ATP binding"/>
    <property type="evidence" value="ECO:0007669"/>
    <property type="project" value="UniProtKB-KW"/>
</dbReference>
<dbReference type="InterPro" id="IPR011009">
    <property type="entry name" value="Kinase-like_dom_sf"/>
</dbReference>
<dbReference type="Pfam" id="PF00069">
    <property type="entry name" value="Pkinase"/>
    <property type="match status" value="1"/>
</dbReference>
<sequence>MAIDGADIQGDELPPGSVLCGGQYSIERYLNAGGFGVTYLARDSLGRRVVIKECFPSALCFRSQKTVRVRSQTSTVEFETILELFEKEARALAGLQHPYIVGVHQYFRDNDTAYMAMDFVEGQTLLDIIERDPARLTPDMVKALLIQLLQAVSFIHRSDILHRDISPDNILIDDDNLPVLIDFGAAREDASRVSRALSKVLTVKDGYSPQEFYLAGSDQVYASDLYALAATFHHVLSGTAPTSSHSRMAAAAREAPDPLKPLGRIDGYDAAFVGAINACLSLFPKDRLQTADAWHEAINAELRKKKLMQLAEQDEHLDKTITQLVKDFFKDFQPVKPEAKGAATPKAKAPEATRARVVPAPALDPIEPELDEDPIKTPASQDDGPVVPVRPNRPARPRRKAAADAEPALLPIDRIRLKYAKPAPPEETAVEKPKGTILPDLFARLGRMSSLASKPDGSHDPTEEKV</sequence>
<dbReference type="PANTHER" id="PTHR43671:SF13">
    <property type="entry name" value="SERINE_THREONINE-PROTEIN KINASE NEK2"/>
    <property type="match status" value="1"/>
</dbReference>
<keyword evidence="3" id="KW-0547">Nucleotide-binding</keyword>
<dbReference type="Proteomes" id="UP000693972">
    <property type="component" value="Unassembled WGS sequence"/>
</dbReference>
<keyword evidence="4 8" id="KW-0418">Kinase</keyword>